<keyword evidence="9" id="KW-0732">Signal</keyword>
<proteinExistence type="inferred from homology"/>
<feature type="region of interest" description="Disordered" evidence="21">
    <location>
        <begin position="1"/>
        <end position="102"/>
    </location>
</feature>
<feature type="compositionally biased region" description="Polar residues" evidence="21">
    <location>
        <begin position="43"/>
        <end position="59"/>
    </location>
</feature>
<dbReference type="FunFam" id="3.20.20.80:FF:000151">
    <property type="entry name" value="Glucan endo-1,3-beta-glucosidase btgC"/>
    <property type="match status" value="1"/>
</dbReference>
<keyword evidence="6" id="KW-1003">Cell membrane</keyword>
<dbReference type="Pfam" id="PF00332">
    <property type="entry name" value="Glyco_hydro_17"/>
    <property type="match status" value="1"/>
</dbReference>
<comment type="caution">
    <text evidence="23">The sequence shown here is derived from an EMBL/GenBank/DDBJ whole genome shotgun (WGS) entry which is preliminary data.</text>
</comment>
<sequence>MSERQYGIAPGTKADGRRTPVSPLSTNRNSISGSRDYRIPQPAYSQEQYYRGIGQSSGQVSPVSARSGPPPPPPPPHRSSMASSPQRASMQRAVPPPMFIGADGNESDLDFDADPSRHGFLRDVDNLFGAPQLPAPSPELRETYTAYRPASGYPQIKAPQRPLAHQHTNSQASVTSSRPLISAAAPPAIVSTSNVEERMPGRNSNYFQGDGYDNFDPRDIADDNDYGPDGHVQPPKQRRQRRHSKNVVPVAAASVGTATGEGASNFIHPFSRLRDPSGNYASINSSNGLELPDTSDPEKSEWLENQSNHSKRVRWILIVLVALVVIGAIVGGTVGGVLAPKNSSSSSTSGSGSTDSNSQYTIHSGAVQDLLDNKNLRKVFPGMDYTPLNAQYPDCLTTPPDQNNITLDLAVLSQLTPAVRLYGTDCNQTEMVLSAISALEMEDSLQVWLGVWLGTNQTTNSRQLDQMYTLLNSYPASRFAGVIIGNEVLYRKDLTEDQLGTILHTVRTNLTSRGITSLPVSTSDLGDNWTPALAADTDIVMANVHPFFAGEKADAASSWTWQFWQNKDANLATNTENKGSWPKSIISETGWPSDGGNDCGTGSASCAQGEGAVAGVDEMNTFMDDFVCASLQNQTTYFWFEAFDEPWKVIYNTDSDQWESKWGLFDSDRNMKDGVNIPDCNGQRVDKAWF</sequence>
<comment type="subcellular location">
    <subcellularLocation>
        <location evidence="3">Cell membrane</location>
        <topology evidence="3">Single-pass type II membrane protein</topology>
    </subcellularLocation>
    <subcellularLocation>
        <location evidence="2">Secreted</location>
        <location evidence="2">Cell wall</location>
    </subcellularLocation>
</comment>
<dbReference type="PANTHER" id="PTHR16631:SF17">
    <property type="entry name" value="GLUCAN ENDO-1,3-BETA-GLUCOSIDASE BTGC"/>
    <property type="match status" value="1"/>
</dbReference>
<dbReference type="GO" id="GO:0042973">
    <property type="term" value="F:glucan endo-1,3-beta-D-glucosidase activity"/>
    <property type="evidence" value="ECO:0007669"/>
    <property type="project" value="UniProtKB-EC"/>
</dbReference>
<feature type="compositionally biased region" description="Polar residues" evidence="21">
    <location>
        <begin position="22"/>
        <end position="33"/>
    </location>
</feature>
<evidence type="ECO:0000256" key="7">
    <source>
        <dbReference type="ARBA" id="ARBA00022512"/>
    </source>
</evidence>
<keyword evidence="15" id="KW-0961">Cell wall biogenesis/degradation</keyword>
<evidence type="ECO:0000256" key="14">
    <source>
        <dbReference type="ARBA" id="ARBA00023277"/>
    </source>
</evidence>
<keyword evidence="7" id="KW-0134">Cell wall</keyword>
<dbReference type="GO" id="GO:0009277">
    <property type="term" value="C:fungal-type cell wall"/>
    <property type="evidence" value="ECO:0007669"/>
    <property type="project" value="TreeGrafter"/>
</dbReference>
<dbReference type="PANTHER" id="PTHR16631">
    <property type="entry name" value="GLUCAN 1,3-BETA-GLUCOSIDASE"/>
    <property type="match status" value="1"/>
</dbReference>
<evidence type="ECO:0000256" key="6">
    <source>
        <dbReference type="ARBA" id="ARBA00022475"/>
    </source>
</evidence>
<keyword evidence="11" id="KW-0735">Signal-anchor</keyword>
<evidence type="ECO:0000256" key="12">
    <source>
        <dbReference type="ARBA" id="ARBA00023136"/>
    </source>
</evidence>
<keyword evidence="16" id="KW-0624">Polysaccharide degradation</keyword>
<accession>A0A9P4QDS2</accession>
<reference evidence="23" key="1">
    <citation type="journal article" date="2020" name="Stud. Mycol.">
        <title>101 Dothideomycetes genomes: a test case for predicting lifestyles and emergence of pathogens.</title>
        <authorList>
            <person name="Haridas S."/>
            <person name="Albert R."/>
            <person name="Binder M."/>
            <person name="Bloem J."/>
            <person name="Labutti K."/>
            <person name="Salamov A."/>
            <person name="Andreopoulos B."/>
            <person name="Baker S."/>
            <person name="Barry K."/>
            <person name="Bills G."/>
            <person name="Bluhm B."/>
            <person name="Cannon C."/>
            <person name="Castanera R."/>
            <person name="Culley D."/>
            <person name="Daum C."/>
            <person name="Ezra D."/>
            <person name="Gonzalez J."/>
            <person name="Henrissat B."/>
            <person name="Kuo A."/>
            <person name="Liang C."/>
            <person name="Lipzen A."/>
            <person name="Lutzoni F."/>
            <person name="Magnuson J."/>
            <person name="Mondo S."/>
            <person name="Nolan M."/>
            <person name="Ohm R."/>
            <person name="Pangilinan J."/>
            <person name="Park H.-J."/>
            <person name="Ramirez L."/>
            <person name="Alfaro M."/>
            <person name="Sun H."/>
            <person name="Tritt A."/>
            <person name="Yoshinaga Y."/>
            <person name="Zwiers L.-H."/>
            <person name="Turgeon B."/>
            <person name="Goodwin S."/>
            <person name="Spatafora J."/>
            <person name="Crous P."/>
            <person name="Grigoriev I."/>
        </authorList>
    </citation>
    <scope>NUCLEOTIDE SEQUENCE</scope>
    <source>
        <strain evidence="23">CBS 116435</strain>
    </source>
</reference>
<evidence type="ECO:0000256" key="16">
    <source>
        <dbReference type="ARBA" id="ARBA00023326"/>
    </source>
</evidence>
<dbReference type="GO" id="GO:0000272">
    <property type="term" value="P:polysaccharide catabolic process"/>
    <property type="evidence" value="ECO:0007669"/>
    <property type="project" value="UniProtKB-KW"/>
</dbReference>
<feature type="region of interest" description="Disordered" evidence="21">
    <location>
        <begin position="278"/>
        <end position="306"/>
    </location>
</feature>
<keyword evidence="10 23" id="KW-0378">Hydrolase</keyword>
<dbReference type="GO" id="GO:0009986">
    <property type="term" value="C:cell surface"/>
    <property type="evidence" value="ECO:0007669"/>
    <property type="project" value="TreeGrafter"/>
</dbReference>
<feature type="transmembrane region" description="Helical" evidence="22">
    <location>
        <begin position="315"/>
        <end position="339"/>
    </location>
</feature>
<evidence type="ECO:0000256" key="17">
    <source>
        <dbReference type="ARBA" id="ARBA00037649"/>
    </source>
</evidence>
<dbReference type="Proteomes" id="UP000799441">
    <property type="component" value="Unassembled WGS sequence"/>
</dbReference>
<evidence type="ECO:0000256" key="3">
    <source>
        <dbReference type="ARBA" id="ARBA00004401"/>
    </source>
</evidence>
<evidence type="ECO:0000313" key="23">
    <source>
        <dbReference type="EMBL" id="KAF2725388.1"/>
    </source>
</evidence>
<feature type="compositionally biased region" description="Polar residues" evidence="21">
    <location>
        <begin position="279"/>
        <end position="288"/>
    </location>
</feature>
<dbReference type="InterPro" id="IPR050732">
    <property type="entry name" value="Beta-glucan_modifiers"/>
</dbReference>
<evidence type="ECO:0000313" key="24">
    <source>
        <dbReference type="Proteomes" id="UP000799441"/>
    </source>
</evidence>
<dbReference type="InterPro" id="IPR000490">
    <property type="entry name" value="Glyco_hydro_17"/>
</dbReference>
<keyword evidence="24" id="KW-1185">Reference proteome</keyword>
<dbReference type="SUPFAM" id="SSF51445">
    <property type="entry name" value="(Trans)glycosidases"/>
    <property type="match status" value="1"/>
</dbReference>
<gene>
    <name evidence="23" type="ORF">K431DRAFT_281330</name>
</gene>
<dbReference type="EC" id="3.2.1.39" evidence="5"/>
<dbReference type="GO" id="GO:0005886">
    <property type="term" value="C:plasma membrane"/>
    <property type="evidence" value="ECO:0007669"/>
    <property type="project" value="UniProtKB-SubCell"/>
</dbReference>
<keyword evidence="22" id="KW-1133">Transmembrane helix</keyword>
<evidence type="ECO:0000256" key="2">
    <source>
        <dbReference type="ARBA" id="ARBA00004191"/>
    </source>
</evidence>
<feature type="region of interest" description="Disordered" evidence="21">
    <location>
        <begin position="187"/>
        <end position="247"/>
    </location>
</feature>
<evidence type="ECO:0000256" key="15">
    <source>
        <dbReference type="ARBA" id="ARBA00023316"/>
    </source>
</evidence>
<keyword evidence="8" id="KW-0964">Secreted</keyword>
<keyword evidence="12 22" id="KW-0472">Membrane</keyword>
<evidence type="ECO:0000256" key="8">
    <source>
        <dbReference type="ARBA" id="ARBA00022525"/>
    </source>
</evidence>
<evidence type="ECO:0000256" key="13">
    <source>
        <dbReference type="ARBA" id="ARBA00023180"/>
    </source>
</evidence>
<evidence type="ECO:0000256" key="22">
    <source>
        <dbReference type="SAM" id="Phobius"/>
    </source>
</evidence>
<comment type="function">
    <text evidence="17">Glucanases play a role in cell expansion during growth, in cell-cell fusion during mating, and in spore release during sporulation. This enzyme may be involved in beta-glucan degradation. Active on laminarin and lichenan.</text>
</comment>
<dbReference type="InterPro" id="IPR017853">
    <property type="entry name" value="GH"/>
</dbReference>
<evidence type="ECO:0000256" key="11">
    <source>
        <dbReference type="ARBA" id="ARBA00022968"/>
    </source>
</evidence>
<keyword evidence="14" id="KW-0119">Carbohydrate metabolism</keyword>
<evidence type="ECO:0000256" key="18">
    <source>
        <dbReference type="ARBA" id="ARBA00042373"/>
    </source>
</evidence>
<evidence type="ECO:0000256" key="19">
    <source>
        <dbReference type="ARBA" id="ARBA00043078"/>
    </source>
</evidence>
<evidence type="ECO:0000256" key="4">
    <source>
        <dbReference type="ARBA" id="ARBA00008773"/>
    </source>
</evidence>
<dbReference type="AlphaFoldDB" id="A0A9P4QDS2"/>
<evidence type="ECO:0000256" key="20">
    <source>
        <dbReference type="RuleBase" id="RU004335"/>
    </source>
</evidence>
<keyword evidence="22" id="KW-0812">Transmembrane</keyword>
<feature type="compositionally biased region" description="Basic residues" evidence="21">
    <location>
        <begin position="236"/>
        <end position="245"/>
    </location>
</feature>
<evidence type="ECO:0000256" key="21">
    <source>
        <dbReference type="SAM" id="MobiDB-lite"/>
    </source>
</evidence>
<feature type="compositionally biased region" description="Pro residues" evidence="21">
    <location>
        <begin position="68"/>
        <end position="77"/>
    </location>
</feature>
<dbReference type="Gene3D" id="3.20.20.80">
    <property type="entry name" value="Glycosidases"/>
    <property type="match status" value="1"/>
</dbReference>
<keyword evidence="13" id="KW-0325">Glycoprotein</keyword>
<evidence type="ECO:0000256" key="10">
    <source>
        <dbReference type="ARBA" id="ARBA00022801"/>
    </source>
</evidence>
<organism evidence="23 24">
    <name type="scientific">Polychaeton citri CBS 116435</name>
    <dbReference type="NCBI Taxonomy" id="1314669"/>
    <lineage>
        <taxon>Eukaryota</taxon>
        <taxon>Fungi</taxon>
        <taxon>Dikarya</taxon>
        <taxon>Ascomycota</taxon>
        <taxon>Pezizomycotina</taxon>
        <taxon>Dothideomycetes</taxon>
        <taxon>Dothideomycetidae</taxon>
        <taxon>Capnodiales</taxon>
        <taxon>Capnodiaceae</taxon>
        <taxon>Polychaeton</taxon>
    </lineage>
</organism>
<evidence type="ECO:0000256" key="9">
    <source>
        <dbReference type="ARBA" id="ARBA00022729"/>
    </source>
</evidence>
<dbReference type="GO" id="GO:0005576">
    <property type="term" value="C:extracellular region"/>
    <property type="evidence" value="ECO:0007669"/>
    <property type="project" value="TreeGrafter"/>
</dbReference>
<protein>
    <recommendedName>
        <fullName evidence="5">glucan endo-1,3-beta-D-glucosidase</fullName>
        <ecNumber evidence="5">3.2.1.39</ecNumber>
    </recommendedName>
    <alternativeName>
        <fullName evidence="19">Endo-1,3-beta-glucanase btgC</fullName>
    </alternativeName>
    <alternativeName>
        <fullName evidence="18">Laminarinase btgC</fullName>
    </alternativeName>
</protein>
<comment type="catalytic activity">
    <reaction evidence="1">
        <text>Hydrolysis of (1-&gt;3)-beta-D-glucosidic linkages in (1-&gt;3)-beta-D-glucans.</text>
        <dbReference type="EC" id="3.2.1.39"/>
    </reaction>
</comment>
<dbReference type="EMBL" id="MU003768">
    <property type="protein sequence ID" value="KAF2725388.1"/>
    <property type="molecule type" value="Genomic_DNA"/>
</dbReference>
<comment type="similarity">
    <text evidence="4 20">Belongs to the glycosyl hydrolase 17 family.</text>
</comment>
<dbReference type="OrthoDB" id="68336at2759"/>
<evidence type="ECO:0000256" key="5">
    <source>
        <dbReference type="ARBA" id="ARBA00012780"/>
    </source>
</evidence>
<dbReference type="GO" id="GO:0071555">
    <property type="term" value="P:cell wall organization"/>
    <property type="evidence" value="ECO:0007669"/>
    <property type="project" value="UniProtKB-KW"/>
</dbReference>
<evidence type="ECO:0000256" key="1">
    <source>
        <dbReference type="ARBA" id="ARBA00000382"/>
    </source>
</evidence>
<name>A0A9P4QDS2_9PEZI</name>